<reference evidence="1" key="1">
    <citation type="submission" date="2014-09" db="EMBL/GenBank/DDBJ databases">
        <authorList>
            <person name="Magalhaes I.L.F."/>
            <person name="Oliveira U."/>
            <person name="Santos F.R."/>
            <person name="Vidigal T.H.D.A."/>
            <person name="Brescovit A.D."/>
            <person name="Santos A.J."/>
        </authorList>
    </citation>
    <scope>NUCLEOTIDE SEQUENCE</scope>
    <source>
        <tissue evidence="1">Shoot tissue taken approximately 20 cm above the soil surface</tissue>
    </source>
</reference>
<protein>
    <submittedName>
        <fullName evidence="1">Uncharacterized protein</fullName>
    </submittedName>
</protein>
<dbReference type="AlphaFoldDB" id="A0A0A8ZTV3"/>
<dbReference type="EMBL" id="GBRH01257700">
    <property type="protein sequence ID" value="JAD40195.1"/>
    <property type="molecule type" value="Transcribed_RNA"/>
</dbReference>
<organism evidence="1">
    <name type="scientific">Arundo donax</name>
    <name type="common">Giant reed</name>
    <name type="synonym">Donax arundinaceus</name>
    <dbReference type="NCBI Taxonomy" id="35708"/>
    <lineage>
        <taxon>Eukaryota</taxon>
        <taxon>Viridiplantae</taxon>
        <taxon>Streptophyta</taxon>
        <taxon>Embryophyta</taxon>
        <taxon>Tracheophyta</taxon>
        <taxon>Spermatophyta</taxon>
        <taxon>Magnoliopsida</taxon>
        <taxon>Liliopsida</taxon>
        <taxon>Poales</taxon>
        <taxon>Poaceae</taxon>
        <taxon>PACMAD clade</taxon>
        <taxon>Arundinoideae</taxon>
        <taxon>Arundineae</taxon>
        <taxon>Arundo</taxon>
    </lineage>
</organism>
<proteinExistence type="predicted"/>
<accession>A0A0A8ZTV3</accession>
<evidence type="ECO:0000313" key="1">
    <source>
        <dbReference type="EMBL" id="JAD40195.1"/>
    </source>
</evidence>
<sequence>MFQKSERPFIQYGRCCSLLWKLKIYGEPIQ</sequence>
<reference evidence="1" key="2">
    <citation type="journal article" date="2015" name="Data Brief">
        <title>Shoot transcriptome of the giant reed, Arundo donax.</title>
        <authorList>
            <person name="Barrero R.A."/>
            <person name="Guerrero F.D."/>
            <person name="Moolhuijzen P."/>
            <person name="Goolsby J.A."/>
            <person name="Tidwell J."/>
            <person name="Bellgard S.E."/>
            <person name="Bellgard M.I."/>
        </authorList>
    </citation>
    <scope>NUCLEOTIDE SEQUENCE</scope>
    <source>
        <tissue evidence="1">Shoot tissue taken approximately 20 cm above the soil surface</tissue>
    </source>
</reference>
<name>A0A0A8ZTV3_ARUDO</name>